<name>A0A1V9XL13_9ACAR</name>
<dbReference type="InterPro" id="IPR036291">
    <property type="entry name" value="NAD(P)-bd_dom_sf"/>
</dbReference>
<dbReference type="PANTHER" id="PTHR43157">
    <property type="entry name" value="PHOSPHATIDYLINOSITOL-GLYCAN BIOSYNTHESIS CLASS F PROTEIN-RELATED"/>
    <property type="match status" value="1"/>
</dbReference>
<dbReference type="Proteomes" id="UP000192247">
    <property type="component" value="Unassembled WGS sequence"/>
</dbReference>
<sequence length="334" mass="37442">MLPFLIVGKGVALGLTLYLVHLWRASRWPVFTKTIDCLDKIFVVTGATSGIGRATAEELALRGGKVILACRNLEQAKKIADYLTGTYKRSRVLAIQLDLSDFDSIDAFCRHCKANLPRIDVLILNAGVAFCPYQETKQGLELQMGVNYFGHVRLTIGLISLLKKSPQSRVVQVSSSLYKRSDLIDRLAALSGEARIEDLCYKKNNYNKSRAYANSKLAGMLFLCQMSRGYSMVRWYSVSPGIVNSNLGRHRSALFYLMCLPLYIPFALAAVRTPWQGCQTVLYAALDDEIDAQYGYYRDCRLENVSSLLMNSSTSEKLFRATQEIINHCDNIAE</sequence>
<keyword evidence="1" id="KW-0560">Oxidoreductase</keyword>
<evidence type="ECO:0000313" key="3">
    <source>
        <dbReference type="Proteomes" id="UP000192247"/>
    </source>
</evidence>
<gene>
    <name evidence="2" type="ORF">BIW11_09319</name>
</gene>
<organism evidence="2 3">
    <name type="scientific">Tropilaelaps mercedesae</name>
    <dbReference type="NCBI Taxonomy" id="418985"/>
    <lineage>
        <taxon>Eukaryota</taxon>
        <taxon>Metazoa</taxon>
        <taxon>Ecdysozoa</taxon>
        <taxon>Arthropoda</taxon>
        <taxon>Chelicerata</taxon>
        <taxon>Arachnida</taxon>
        <taxon>Acari</taxon>
        <taxon>Parasitiformes</taxon>
        <taxon>Mesostigmata</taxon>
        <taxon>Gamasina</taxon>
        <taxon>Dermanyssoidea</taxon>
        <taxon>Laelapidae</taxon>
        <taxon>Tropilaelaps</taxon>
    </lineage>
</organism>
<dbReference type="Gene3D" id="3.40.50.720">
    <property type="entry name" value="NAD(P)-binding Rossmann-like Domain"/>
    <property type="match status" value="1"/>
</dbReference>
<reference evidence="2 3" key="1">
    <citation type="journal article" date="2017" name="Gigascience">
        <title>Draft genome of the honey bee ectoparasitic mite, Tropilaelaps mercedesae, is shaped by the parasitic life history.</title>
        <authorList>
            <person name="Dong X."/>
            <person name="Armstrong S.D."/>
            <person name="Xia D."/>
            <person name="Makepeace B.L."/>
            <person name="Darby A.C."/>
            <person name="Kadowaki T."/>
        </authorList>
    </citation>
    <scope>NUCLEOTIDE SEQUENCE [LARGE SCALE GENOMIC DNA]</scope>
    <source>
        <strain evidence="2">Wuxi-XJTLU</strain>
    </source>
</reference>
<dbReference type="InParanoid" id="A0A1V9XL13"/>
<dbReference type="PRINTS" id="PR00081">
    <property type="entry name" value="GDHRDH"/>
</dbReference>
<proteinExistence type="predicted"/>
<dbReference type="EMBL" id="MNPL01008762">
    <property type="protein sequence ID" value="OQR74083.1"/>
    <property type="molecule type" value="Genomic_DNA"/>
</dbReference>
<evidence type="ECO:0000256" key="1">
    <source>
        <dbReference type="ARBA" id="ARBA00023002"/>
    </source>
</evidence>
<accession>A0A1V9XL13</accession>
<dbReference type="OrthoDB" id="6411518at2759"/>
<dbReference type="GO" id="GO:0016491">
    <property type="term" value="F:oxidoreductase activity"/>
    <property type="evidence" value="ECO:0007669"/>
    <property type="project" value="UniProtKB-KW"/>
</dbReference>
<dbReference type="SUPFAM" id="SSF51735">
    <property type="entry name" value="NAD(P)-binding Rossmann-fold domains"/>
    <property type="match status" value="1"/>
</dbReference>
<keyword evidence="3" id="KW-1185">Reference proteome</keyword>
<dbReference type="STRING" id="418985.A0A1V9XL13"/>
<protein>
    <submittedName>
        <fullName evidence="2">Retinol dehydrogenase 14-like</fullName>
    </submittedName>
</protein>
<dbReference type="Pfam" id="PF00106">
    <property type="entry name" value="adh_short"/>
    <property type="match status" value="1"/>
</dbReference>
<comment type="caution">
    <text evidence="2">The sequence shown here is derived from an EMBL/GenBank/DDBJ whole genome shotgun (WGS) entry which is preliminary data.</text>
</comment>
<evidence type="ECO:0000313" key="2">
    <source>
        <dbReference type="EMBL" id="OQR74083.1"/>
    </source>
</evidence>
<dbReference type="InterPro" id="IPR002347">
    <property type="entry name" value="SDR_fam"/>
</dbReference>
<dbReference type="AlphaFoldDB" id="A0A1V9XL13"/>
<dbReference type="PANTHER" id="PTHR43157:SF31">
    <property type="entry name" value="PHOSPHATIDYLINOSITOL-GLYCAN BIOSYNTHESIS CLASS F PROTEIN"/>
    <property type="match status" value="1"/>
</dbReference>